<keyword evidence="2" id="KW-0472">Membrane</keyword>
<comment type="caution">
    <text evidence="3">The sequence shown here is derived from an EMBL/GenBank/DDBJ whole genome shotgun (WGS) entry which is preliminary data.</text>
</comment>
<keyword evidence="4" id="KW-1185">Reference proteome</keyword>
<evidence type="ECO:0000256" key="2">
    <source>
        <dbReference type="SAM" id="Phobius"/>
    </source>
</evidence>
<sequence>MSAVDQRAGTGASRVRRLLSRAALVVGGALAGTAVAWALSAAPASATDHEVVGEVAAHSPLREVLAPIGPDGLGPDGLNPDGLRSTGLGQAVRELDTALRTPRVREPKSPDLGRVAEEIRGTVGHVGTWFRPSAPKPVTTTDDGPVGRAPAHPTPETTPTTTAVPVDAGTPVVTGVFAKLSLLWLDQAPGTAPVPAADRGPSLPGDPSGLPLMPFAPPLGVPAHCTCGGDASGSSGGGGGQYTTASAHLSDTAVARALFPATVRNVVMPGKQPGITPD</sequence>
<feature type="compositionally biased region" description="Low complexity" evidence="1">
    <location>
        <begin position="149"/>
        <end position="166"/>
    </location>
</feature>
<dbReference type="RefSeq" id="WP_380639515.1">
    <property type="nucleotide sequence ID" value="NZ_JBHSQO010000034.1"/>
</dbReference>
<evidence type="ECO:0000313" key="4">
    <source>
        <dbReference type="Proteomes" id="UP001596220"/>
    </source>
</evidence>
<feature type="transmembrane region" description="Helical" evidence="2">
    <location>
        <begin position="21"/>
        <end position="39"/>
    </location>
</feature>
<keyword evidence="2" id="KW-0812">Transmembrane</keyword>
<protein>
    <submittedName>
        <fullName evidence="3">Uncharacterized protein</fullName>
    </submittedName>
</protein>
<dbReference type="EMBL" id="JBHSQO010000034">
    <property type="protein sequence ID" value="MFC6092876.1"/>
    <property type="molecule type" value="Genomic_DNA"/>
</dbReference>
<organism evidence="3 4">
    <name type="scientific">Saccharothrix lopnurensis</name>
    <dbReference type="NCBI Taxonomy" id="1670621"/>
    <lineage>
        <taxon>Bacteria</taxon>
        <taxon>Bacillati</taxon>
        <taxon>Actinomycetota</taxon>
        <taxon>Actinomycetes</taxon>
        <taxon>Pseudonocardiales</taxon>
        <taxon>Pseudonocardiaceae</taxon>
        <taxon>Saccharothrix</taxon>
    </lineage>
</organism>
<evidence type="ECO:0000256" key="1">
    <source>
        <dbReference type="SAM" id="MobiDB-lite"/>
    </source>
</evidence>
<dbReference type="Proteomes" id="UP001596220">
    <property type="component" value="Unassembled WGS sequence"/>
</dbReference>
<reference evidence="4" key="1">
    <citation type="journal article" date="2019" name="Int. J. Syst. Evol. Microbiol.">
        <title>The Global Catalogue of Microorganisms (GCM) 10K type strain sequencing project: providing services to taxonomists for standard genome sequencing and annotation.</title>
        <authorList>
            <consortium name="The Broad Institute Genomics Platform"/>
            <consortium name="The Broad Institute Genome Sequencing Center for Infectious Disease"/>
            <person name="Wu L."/>
            <person name="Ma J."/>
        </authorList>
    </citation>
    <scope>NUCLEOTIDE SEQUENCE [LARGE SCALE GENOMIC DNA]</scope>
    <source>
        <strain evidence="4">CGMCC 4.7246</strain>
    </source>
</reference>
<accession>A0ABW1PD03</accession>
<name>A0ABW1PD03_9PSEU</name>
<evidence type="ECO:0000313" key="3">
    <source>
        <dbReference type="EMBL" id="MFC6092876.1"/>
    </source>
</evidence>
<keyword evidence="2" id="KW-1133">Transmembrane helix</keyword>
<gene>
    <name evidence="3" type="ORF">ACFP3R_26690</name>
</gene>
<feature type="region of interest" description="Disordered" evidence="1">
    <location>
        <begin position="127"/>
        <end position="166"/>
    </location>
</feature>
<proteinExistence type="predicted"/>